<proteinExistence type="predicted"/>
<evidence type="ECO:0000313" key="1">
    <source>
        <dbReference type="EMBL" id="CBY37656.1"/>
    </source>
</evidence>
<reference evidence="1" key="1">
    <citation type="journal article" date="2010" name="Science">
        <title>Plasticity of animal genome architecture unmasked by rapid evolution of a pelagic tunicate.</title>
        <authorList>
            <person name="Denoeud F."/>
            <person name="Henriet S."/>
            <person name="Mungpakdee S."/>
            <person name="Aury J.M."/>
            <person name="Da Silva C."/>
            <person name="Brinkmann H."/>
            <person name="Mikhaleva J."/>
            <person name="Olsen L.C."/>
            <person name="Jubin C."/>
            <person name="Canestro C."/>
            <person name="Bouquet J.M."/>
            <person name="Danks G."/>
            <person name="Poulain J."/>
            <person name="Campsteijn C."/>
            <person name="Adamski M."/>
            <person name="Cross I."/>
            <person name="Yadetie F."/>
            <person name="Muffato M."/>
            <person name="Louis A."/>
            <person name="Butcher S."/>
            <person name="Tsagkogeorga G."/>
            <person name="Konrad A."/>
            <person name="Singh S."/>
            <person name="Jensen M.F."/>
            <person name="Cong E.H."/>
            <person name="Eikeseth-Otteraa H."/>
            <person name="Noel B."/>
            <person name="Anthouard V."/>
            <person name="Porcel B.M."/>
            <person name="Kachouri-Lafond R."/>
            <person name="Nishino A."/>
            <person name="Ugolini M."/>
            <person name="Chourrout P."/>
            <person name="Nishida H."/>
            <person name="Aasland R."/>
            <person name="Huzurbazar S."/>
            <person name="Westhof E."/>
            <person name="Delsuc F."/>
            <person name="Lehrach H."/>
            <person name="Reinhardt R."/>
            <person name="Weissenbach J."/>
            <person name="Roy S.W."/>
            <person name="Artiguenave F."/>
            <person name="Postlethwait J.H."/>
            <person name="Manak J.R."/>
            <person name="Thompson E.M."/>
            <person name="Jaillon O."/>
            <person name="Du Pasquier L."/>
            <person name="Boudinot P."/>
            <person name="Liberles D.A."/>
            <person name="Volff J.N."/>
            <person name="Philippe H."/>
            <person name="Lenhard B."/>
            <person name="Roest Crollius H."/>
            <person name="Wincker P."/>
            <person name="Chourrout D."/>
        </authorList>
    </citation>
    <scope>NUCLEOTIDE SEQUENCE [LARGE SCALE GENOMIC DNA]</scope>
</reference>
<organism evidence="1">
    <name type="scientific">Oikopleura dioica</name>
    <name type="common">Tunicate</name>
    <dbReference type="NCBI Taxonomy" id="34765"/>
    <lineage>
        <taxon>Eukaryota</taxon>
        <taxon>Metazoa</taxon>
        <taxon>Chordata</taxon>
        <taxon>Tunicata</taxon>
        <taxon>Appendicularia</taxon>
        <taxon>Copelata</taxon>
        <taxon>Oikopleuridae</taxon>
        <taxon>Oikopleura</taxon>
    </lineage>
</organism>
<name>E4YQB1_OIKDI</name>
<sequence>ERVNVFLSSALFLDAEESRLSVAAVVWLDFNVKSPLFGPLSSQNPDLFGSKKWVCIHFGVKKREERENRVQRFQFLAANAGKEKYKTGENAIETEN</sequence>
<dbReference type="Proteomes" id="UP000011014">
    <property type="component" value="Unassembled WGS sequence"/>
</dbReference>
<dbReference type="EMBL" id="FN655028">
    <property type="protein sequence ID" value="CBY37656.1"/>
    <property type="molecule type" value="Genomic_DNA"/>
</dbReference>
<accession>E4YQB1</accession>
<protein>
    <submittedName>
        <fullName evidence="1">Uncharacterized protein</fullName>
    </submittedName>
</protein>
<gene>
    <name evidence="1" type="ORF">GSOID_T00031137001</name>
</gene>
<feature type="non-terminal residue" evidence="1">
    <location>
        <position position="1"/>
    </location>
</feature>
<dbReference type="AlphaFoldDB" id="E4YQB1"/>